<dbReference type="OrthoDB" id="4096268at2759"/>
<dbReference type="InterPro" id="IPR000253">
    <property type="entry name" value="FHA_dom"/>
</dbReference>
<feature type="compositionally biased region" description="Acidic residues" evidence="1">
    <location>
        <begin position="284"/>
        <end position="301"/>
    </location>
</feature>
<keyword evidence="2" id="KW-0472">Membrane</keyword>
<dbReference type="EMBL" id="ML732187">
    <property type="protein sequence ID" value="KAB8075976.1"/>
    <property type="molecule type" value="Genomic_DNA"/>
</dbReference>
<evidence type="ECO:0000313" key="4">
    <source>
        <dbReference type="EMBL" id="KAB8075976.1"/>
    </source>
</evidence>
<feature type="compositionally biased region" description="Basic and acidic residues" evidence="1">
    <location>
        <begin position="488"/>
        <end position="500"/>
    </location>
</feature>
<keyword evidence="2" id="KW-0812">Transmembrane</keyword>
<dbReference type="InterPro" id="IPR008984">
    <property type="entry name" value="SMAD_FHA_dom_sf"/>
</dbReference>
<sequence>MSDIKAIVRLYPLDVLDVLPYRSLVFTSDTDYVDIGRASKREKKNLMPTNHNGLFDSRVMSRNHARLRVCLDKKAVYLSDGGSMHGTWVNGERIPVGEDTTIGSGDEVVFGTEVIRGHETFPPLRIRCEHQWLGSGDEVAVNTNNSYQGRRATNTFCVPDDDYDYDNEIIYDSVPAVTAVESSSESADSDSDSGSEDNSVMEISSPITSPAKCVDSVGSQHSPIELDGEKSEQPLATPRMTPPSAVDVPMITSHESRDGNSNITHKSPSGLVLVSEEFSVAESSDWEGDDDDQVDSGDEPMSESRSESEGDESDSDRVSVRLSPAPFLIAHQGQQATANCAEYDASDGDSHMKEKERDVYVSELARHTADRIDLTLFNTNPSSLDERNSSWPVTAKNAADSDLPLQPSGKLFDHSLTGFHCDAFTQAMEDWPSHATHSPPYLLSDHRSPRIPYKDGPFVNSLPHLVESNSRTDAVVPMNSENEDARLHSTHVESSRKEAEVTTDMGQPSLPSTLLLEELREQELHNRASTNNIIDPSSSEAGATQRQRLKRKAMEAELDSPVQDICRSTEVSRPLNIKPAVEDESCLPDAQPQITVPELGAMSSQLTELGATHHPRKADGCTFPVPENGRPSKRVRTSEATNFSSHAATAVLGAVVGAVGTIAVLALLPAEYFS</sequence>
<feature type="region of interest" description="Disordered" evidence="1">
    <location>
        <begin position="180"/>
        <end position="318"/>
    </location>
</feature>
<dbReference type="Proteomes" id="UP000326565">
    <property type="component" value="Unassembled WGS sequence"/>
</dbReference>
<evidence type="ECO:0000313" key="5">
    <source>
        <dbReference type="Proteomes" id="UP000326565"/>
    </source>
</evidence>
<gene>
    <name evidence="4" type="ORF">BDV29DRAFT_171136</name>
</gene>
<dbReference type="PANTHER" id="PTHR15715:SF37">
    <property type="entry name" value="LD47843P"/>
    <property type="match status" value="1"/>
</dbReference>
<dbReference type="SUPFAM" id="SSF49879">
    <property type="entry name" value="SMAD/FHA domain"/>
    <property type="match status" value="1"/>
</dbReference>
<dbReference type="Gene3D" id="2.60.200.20">
    <property type="match status" value="1"/>
</dbReference>
<evidence type="ECO:0000259" key="3">
    <source>
        <dbReference type="PROSITE" id="PS50006"/>
    </source>
</evidence>
<feature type="region of interest" description="Disordered" evidence="1">
    <location>
        <begin position="488"/>
        <end position="509"/>
    </location>
</feature>
<dbReference type="PANTHER" id="PTHR15715">
    <property type="entry name" value="CENTROSOMAL PROTEIN OF 170 KDA"/>
    <property type="match status" value="1"/>
</dbReference>
<feature type="region of interest" description="Disordered" evidence="1">
    <location>
        <begin position="612"/>
        <end position="633"/>
    </location>
</feature>
<dbReference type="InterPro" id="IPR051176">
    <property type="entry name" value="Cent_Immune-Sig_Mod"/>
</dbReference>
<dbReference type="PROSITE" id="PS50006">
    <property type="entry name" value="FHA_DOMAIN"/>
    <property type="match status" value="1"/>
</dbReference>
<evidence type="ECO:0000256" key="2">
    <source>
        <dbReference type="SAM" id="Phobius"/>
    </source>
</evidence>
<evidence type="ECO:0000256" key="1">
    <source>
        <dbReference type="SAM" id="MobiDB-lite"/>
    </source>
</evidence>
<dbReference type="AlphaFoldDB" id="A0A5N5X5M9"/>
<dbReference type="SMART" id="SM00240">
    <property type="entry name" value="FHA"/>
    <property type="match status" value="1"/>
</dbReference>
<name>A0A5N5X5M9_9EURO</name>
<feature type="transmembrane region" description="Helical" evidence="2">
    <location>
        <begin position="647"/>
        <end position="668"/>
    </location>
</feature>
<feature type="domain" description="FHA" evidence="3">
    <location>
        <begin position="33"/>
        <end position="94"/>
    </location>
</feature>
<feature type="region of interest" description="Disordered" evidence="1">
    <location>
        <begin position="531"/>
        <end position="556"/>
    </location>
</feature>
<reference evidence="4 5" key="1">
    <citation type="submission" date="2019-04" db="EMBL/GenBank/DDBJ databases">
        <title>Friends and foes A comparative genomics study of 23 Aspergillus species from section Flavi.</title>
        <authorList>
            <consortium name="DOE Joint Genome Institute"/>
            <person name="Kjaerbolling I."/>
            <person name="Vesth T."/>
            <person name="Frisvad J.C."/>
            <person name="Nybo J.L."/>
            <person name="Theobald S."/>
            <person name="Kildgaard S."/>
            <person name="Isbrandt T."/>
            <person name="Kuo A."/>
            <person name="Sato A."/>
            <person name="Lyhne E.K."/>
            <person name="Kogle M.E."/>
            <person name="Wiebenga A."/>
            <person name="Kun R.S."/>
            <person name="Lubbers R.J."/>
            <person name="Makela M.R."/>
            <person name="Barry K."/>
            <person name="Chovatia M."/>
            <person name="Clum A."/>
            <person name="Daum C."/>
            <person name="Haridas S."/>
            <person name="He G."/>
            <person name="LaButti K."/>
            <person name="Lipzen A."/>
            <person name="Mondo S."/>
            <person name="Riley R."/>
            <person name="Salamov A."/>
            <person name="Simmons B.A."/>
            <person name="Magnuson J.K."/>
            <person name="Henrissat B."/>
            <person name="Mortensen U.H."/>
            <person name="Larsen T.O."/>
            <person name="Devries R.P."/>
            <person name="Grigoriev I.V."/>
            <person name="Machida M."/>
            <person name="Baker S.E."/>
            <person name="Andersen M.R."/>
        </authorList>
    </citation>
    <scope>NUCLEOTIDE SEQUENCE [LARGE SCALE GENOMIC DNA]</scope>
    <source>
        <strain evidence="4 5">CBS 151.66</strain>
    </source>
</reference>
<accession>A0A5N5X5M9</accession>
<proteinExistence type="predicted"/>
<keyword evidence="2" id="KW-1133">Transmembrane helix</keyword>
<dbReference type="Pfam" id="PF00498">
    <property type="entry name" value="FHA"/>
    <property type="match status" value="1"/>
</dbReference>
<organism evidence="4 5">
    <name type="scientific">Aspergillus leporis</name>
    <dbReference type="NCBI Taxonomy" id="41062"/>
    <lineage>
        <taxon>Eukaryota</taxon>
        <taxon>Fungi</taxon>
        <taxon>Dikarya</taxon>
        <taxon>Ascomycota</taxon>
        <taxon>Pezizomycotina</taxon>
        <taxon>Eurotiomycetes</taxon>
        <taxon>Eurotiomycetidae</taxon>
        <taxon>Eurotiales</taxon>
        <taxon>Aspergillaceae</taxon>
        <taxon>Aspergillus</taxon>
        <taxon>Aspergillus subgen. Circumdati</taxon>
    </lineage>
</organism>
<dbReference type="GO" id="GO:0005737">
    <property type="term" value="C:cytoplasm"/>
    <property type="evidence" value="ECO:0007669"/>
    <property type="project" value="TreeGrafter"/>
</dbReference>
<protein>
    <recommendedName>
        <fullName evidence="3">FHA domain-containing protein</fullName>
    </recommendedName>
</protein>
<feature type="compositionally biased region" description="Polar residues" evidence="1">
    <location>
        <begin position="531"/>
        <end position="546"/>
    </location>
</feature>
<keyword evidence="5" id="KW-1185">Reference proteome</keyword>